<keyword evidence="2" id="KW-1185">Reference proteome</keyword>
<reference evidence="1 2" key="1">
    <citation type="submission" date="2024-06" db="EMBL/GenBank/DDBJ databases">
        <authorList>
            <person name="Li Z."/>
            <person name="Jiang Y."/>
        </authorList>
    </citation>
    <scope>NUCLEOTIDE SEQUENCE [LARGE SCALE GENOMIC DNA]</scope>
    <source>
        <strain evidence="1 2">HSW-8</strain>
    </source>
</reference>
<dbReference type="EMBL" id="JBEPIJ010000014">
    <property type="protein sequence ID" value="MES0874769.1"/>
    <property type="molecule type" value="Genomic_DNA"/>
</dbReference>
<evidence type="ECO:0000313" key="2">
    <source>
        <dbReference type="Proteomes" id="UP001465331"/>
    </source>
</evidence>
<organism evidence="1 2">
    <name type="scientific">Sinimarinibacterium thermocellulolyticum</name>
    <dbReference type="NCBI Taxonomy" id="3170016"/>
    <lineage>
        <taxon>Bacteria</taxon>
        <taxon>Pseudomonadati</taxon>
        <taxon>Pseudomonadota</taxon>
        <taxon>Gammaproteobacteria</taxon>
        <taxon>Nevskiales</taxon>
        <taxon>Nevskiaceae</taxon>
        <taxon>Sinimarinibacterium</taxon>
    </lineage>
</organism>
<dbReference type="RefSeq" id="WP_352890137.1">
    <property type="nucleotide sequence ID" value="NZ_JBEPIJ010000014.1"/>
</dbReference>
<proteinExistence type="predicted"/>
<protein>
    <submittedName>
        <fullName evidence="1">Uncharacterized protein</fullName>
    </submittedName>
</protein>
<sequence>MIRWPFRRAVEAACHHPFREATADRFYNLMFCDDLELARREPSPLSGPWRLLMEPSPRSSALRTLATAEHADSRARALAAALLRARGAPVTPASTLGVVVEVALPEGPELLAAYADGAVRHLDAFGRALAFEGAPAAVQALARDIVARGAAFGRRRAIWSGARLPPPRCGDVRVSVLGTDGLRFIEGSFAALQADADIAAIIGGAVRLLRQLQRRDR</sequence>
<name>A0ABV2AC76_9GAMM</name>
<comment type="caution">
    <text evidence="1">The sequence shown here is derived from an EMBL/GenBank/DDBJ whole genome shotgun (WGS) entry which is preliminary data.</text>
</comment>
<accession>A0ABV2AC76</accession>
<gene>
    <name evidence="1" type="ORF">ABSH63_12250</name>
</gene>
<evidence type="ECO:0000313" key="1">
    <source>
        <dbReference type="EMBL" id="MES0874769.1"/>
    </source>
</evidence>
<dbReference type="Proteomes" id="UP001465331">
    <property type="component" value="Unassembled WGS sequence"/>
</dbReference>